<evidence type="ECO:0000256" key="1">
    <source>
        <dbReference type="SAM" id="MobiDB-lite"/>
    </source>
</evidence>
<organism evidence="2 3">
    <name type="scientific">Extremus antarcticus</name>
    <dbReference type="NCBI Taxonomy" id="702011"/>
    <lineage>
        <taxon>Eukaryota</taxon>
        <taxon>Fungi</taxon>
        <taxon>Dikarya</taxon>
        <taxon>Ascomycota</taxon>
        <taxon>Pezizomycotina</taxon>
        <taxon>Dothideomycetes</taxon>
        <taxon>Dothideomycetidae</taxon>
        <taxon>Mycosphaerellales</taxon>
        <taxon>Extremaceae</taxon>
        <taxon>Extremus</taxon>
    </lineage>
</organism>
<dbReference type="EMBL" id="JAWDJX010000062">
    <property type="protein sequence ID" value="KAK3047425.1"/>
    <property type="molecule type" value="Genomic_DNA"/>
</dbReference>
<comment type="caution">
    <text evidence="2">The sequence shown here is derived from an EMBL/GenBank/DDBJ whole genome shotgun (WGS) entry which is preliminary data.</text>
</comment>
<dbReference type="Proteomes" id="UP001271007">
    <property type="component" value="Unassembled WGS sequence"/>
</dbReference>
<reference evidence="2" key="1">
    <citation type="submission" date="2023-04" db="EMBL/GenBank/DDBJ databases">
        <title>Black Yeasts Isolated from many extreme environments.</title>
        <authorList>
            <person name="Coleine C."/>
            <person name="Stajich J.E."/>
            <person name="Selbmann L."/>
        </authorList>
    </citation>
    <scope>NUCLEOTIDE SEQUENCE</scope>
    <source>
        <strain evidence="2">CCFEE 5312</strain>
    </source>
</reference>
<keyword evidence="3" id="KW-1185">Reference proteome</keyword>
<gene>
    <name evidence="2" type="ORF">LTR09_011172</name>
</gene>
<proteinExistence type="predicted"/>
<evidence type="ECO:0000313" key="2">
    <source>
        <dbReference type="EMBL" id="KAK3047425.1"/>
    </source>
</evidence>
<feature type="compositionally biased region" description="Basic residues" evidence="1">
    <location>
        <begin position="19"/>
        <end position="29"/>
    </location>
</feature>
<protein>
    <submittedName>
        <fullName evidence="2">Uncharacterized protein</fullName>
    </submittedName>
</protein>
<feature type="region of interest" description="Disordered" evidence="1">
    <location>
        <begin position="1"/>
        <end position="31"/>
    </location>
</feature>
<dbReference type="AlphaFoldDB" id="A0AAJ0G822"/>
<feature type="compositionally biased region" description="Basic and acidic residues" evidence="1">
    <location>
        <begin position="275"/>
        <end position="327"/>
    </location>
</feature>
<sequence length="327" mass="36792">MSQDPAGVPQPEEVDIKPSKKSGKKPAKKGRLETVIAKQTIIKNKFSDVDIFDLMSPFPPAEDDLITAGLKHEDDESSGVPALLKAYHDAADELEALKDRFVSMQVDHDDALERRRDEPILSTLEDTQSLKDFSRNKSALRRDLRAAQEKAAETWKQCTDLGLIPLYSDSKGYMYRDWSSTESERAASPDVFTLPPKGSPTLESLFLSHPRHVPRPYAASNMNSSRDPSPCFVAVPDPSTEEWVTGQERLSKSRYDRQARTTNRSDALSVASLPERGRVDDGPAEERTNDDGSTRRARDREQARHRMDVPSRRKLKDTRPMHSESSM</sequence>
<accession>A0AAJ0G822</accession>
<name>A0AAJ0G822_9PEZI</name>
<feature type="compositionally biased region" description="Basic and acidic residues" evidence="1">
    <location>
        <begin position="249"/>
        <end position="259"/>
    </location>
</feature>
<evidence type="ECO:0000313" key="3">
    <source>
        <dbReference type="Proteomes" id="UP001271007"/>
    </source>
</evidence>
<feature type="region of interest" description="Disordered" evidence="1">
    <location>
        <begin position="217"/>
        <end position="327"/>
    </location>
</feature>